<name>J4GRM9_9APHY</name>
<dbReference type="PANTHER" id="PTHR11941">
    <property type="entry name" value="ENOYL-COA HYDRATASE-RELATED"/>
    <property type="match status" value="1"/>
</dbReference>
<reference evidence="3 4" key="1">
    <citation type="journal article" date="2012" name="Appl. Environ. Microbiol.">
        <title>Short-read sequencing for genomic analysis of the brown rot fungus Fibroporia radiculosa.</title>
        <authorList>
            <person name="Tang J.D."/>
            <person name="Perkins A.D."/>
            <person name="Sonstegard T.S."/>
            <person name="Schroeder S.G."/>
            <person name="Burgess S.C."/>
            <person name="Diehl S.V."/>
        </authorList>
    </citation>
    <scope>NUCLEOTIDE SEQUENCE [LARGE SCALE GENOMIC DNA]</scope>
    <source>
        <strain evidence="3 4">TFFH 294</strain>
    </source>
</reference>
<dbReference type="AlphaFoldDB" id="J4GRM9"/>
<dbReference type="OrthoDB" id="2139957at2759"/>
<evidence type="ECO:0000256" key="1">
    <source>
        <dbReference type="ARBA" id="ARBA00005254"/>
    </source>
</evidence>
<dbReference type="Pfam" id="PF00378">
    <property type="entry name" value="ECH_1"/>
    <property type="match status" value="1"/>
</dbReference>
<dbReference type="PROSITE" id="PS00166">
    <property type="entry name" value="ENOYL_COA_HYDRATASE"/>
    <property type="match status" value="1"/>
</dbReference>
<dbReference type="GO" id="GO:0003824">
    <property type="term" value="F:catalytic activity"/>
    <property type="evidence" value="ECO:0007669"/>
    <property type="project" value="InterPro"/>
</dbReference>
<dbReference type="RefSeq" id="XP_012182943.1">
    <property type="nucleotide sequence ID" value="XM_012327553.1"/>
</dbReference>
<dbReference type="GeneID" id="24098571"/>
<evidence type="ECO:0000313" key="4">
    <source>
        <dbReference type="Proteomes" id="UP000006352"/>
    </source>
</evidence>
<organism evidence="3 4">
    <name type="scientific">Fibroporia radiculosa</name>
    <dbReference type="NCBI Taxonomy" id="599839"/>
    <lineage>
        <taxon>Eukaryota</taxon>
        <taxon>Fungi</taxon>
        <taxon>Dikarya</taxon>
        <taxon>Basidiomycota</taxon>
        <taxon>Agaricomycotina</taxon>
        <taxon>Agaricomycetes</taxon>
        <taxon>Polyporales</taxon>
        <taxon>Fibroporiaceae</taxon>
        <taxon>Fibroporia</taxon>
    </lineage>
</organism>
<dbReference type="Proteomes" id="UP000006352">
    <property type="component" value="Unassembled WGS sequence"/>
</dbReference>
<dbReference type="InterPro" id="IPR001753">
    <property type="entry name" value="Enoyl-CoA_hydra/iso"/>
</dbReference>
<dbReference type="GO" id="GO:0005739">
    <property type="term" value="C:mitochondrion"/>
    <property type="evidence" value="ECO:0007669"/>
    <property type="project" value="TreeGrafter"/>
</dbReference>
<dbReference type="PANTHER" id="PTHR11941:SF158">
    <property type="entry name" value="ENOYL-COA HYDRATASE (AFU_ORTHOLOGUE AFUA_2G10650)"/>
    <property type="match status" value="1"/>
</dbReference>
<evidence type="ECO:0000313" key="3">
    <source>
        <dbReference type="EMBL" id="CCM03660.1"/>
    </source>
</evidence>
<dbReference type="HOGENOM" id="CLU_009834_7_6_1"/>
<evidence type="ECO:0000256" key="2">
    <source>
        <dbReference type="RuleBase" id="RU003707"/>
    </source>
</evidence>
<dbReference type="InterPro" id="IPR029045">
    <property type="entry name" value="ClpP/crotonase-like_dom_sf"/>
</dbReference>
<dbReference type="InterPro" id="IPR018376">
    <property type="entry name" value="Enoyl-CoA_hyd/isom_CS"/>
</dbReference>
<dbReference type="STRING" id="599839.J4GRM9"/>
<dbReference type="Gene3D" id="3.90.226.10">
    <property type="entry name" value="2-enoyl-CoA Hydratase, Chain A, domain 1"/>
    <property type="match status" value="1"/>
</dbReference>
<accession>J4GRM9</accession>
<dbReference type="CDD" id="cd06558">
    <property type="entry name" value="crotonase-like"/>
    <property type="match status" value="1"/>
</dbReference>
<sequence length="267" mass="29016">MEGDISKVLHWFDNEPSLWFVLTSSVHGDSHLSYTRVVVITGEGRMFCAGADLIAWNKRSEAGLLGDEGESIISDTDGFGSISRRYSSSKPMIAAVNGGAYGGGMELIMNCDLVIAGENAKFAFPEVKRGVVAIQGGMRSYLLWNIDHLIGTTSNLLASELLLLGRTITATEAAIRFGFINQVVPDDQVLQTALHWAADINANSPDAVQSTKRALLLANRIASVEDVVVAHARSKETIRQQTSTNIKEGLKAFTEKRRPVWTNPAKL</sequence>
<comment type="similarity">
    <text evidence="1 2">Belongs to the enoyl-CoA hydratase/isomerase family.</text>
</comment>
<proteinExistence type="inferred from homology"/>
<dbReference type="GO" id="GO:0006635">
    <property type="term" value="P:fatty acid beta-oxidation"/>
    <property type="evidence" value="ECO:0007669"/>
    <property type="project" value="TreeGrafter"/>
</dbReference>
<keyword evidence="4" id="KW-1185">Reference proteome</keyword>
<dbReference type="SUPFAM" id="SSF52096">
    <property type="entry name" value="ClpP/crotonase"/>
    <property type="match status" value="1"/>
</dbReference>
<dbReference type="InParanoid" id="J4GRM9"/>
<gene>
    <name evidence="3" type="ORF">FIBRA_05804</name>
</gene>
<dbReference type="EMBL" id="HE797122">
    <property type="protein sequence ID" value="CCM03660.1"/>
    <property type="molecule type" value="Genomic_DNA"/>
</dbReference>
<evidence type="ECO:0008006" key="5">
    <source>
        <dbReference type="Google" id="ProtNLM"/>
    </source>
</evidence>
<protein>
    <recommendedName>
        <fullName evidence="5">Enoyl-CoA hydratase</fullName>
    </recommendedName>
</protein>